<dbReference type="Pfam" id="PF00561">
    <property type="entry name" value="Abhydrolase_1"/>
    <property type="match status" value="1"/>
</dbReference>
<organism evidence="2 3">
    <name type="scientific">Scytonema hofmannii PCC 7110</name>
    <dbReference type="NCBI Taxonomy" id="128403"/>
    <lineage>
        <taxon>Bacteria</taxon>
        <taxon>Bacillati</taxon>
        <taxon>Cyanobacteriota</taxon>
        <taxon>Cyanophyceae</taxon>
        <taxon>Nostocales</taxon>
        <taxon>Scytonemataceae</taxon>
        <taxon>Scytonema</taxon>
    </lineage>
</organism>
<evidence type="ECO:0000313" key="2">
    <source>
        <dbReference type="EMBL" id="KYC42902.1"/>
    </source>
</evidence>
<gene>
    <name evidence="2" type="ORF">WA1_12350</name>
</gene>
<protein>
    <submittedName>
        <fullName evidence="2">Esterase</fullName>
    </submittedName>
</protein>
<proteinExistence type="predicted"/>
<sequence>MSNYTTIINAIIQRTKAFEDDLPVKNNACRSKFFLHPHPTSKVCLFFHGFTAGPYQFEPIGKTLFDAGYNVLVPLQPGHGVAGNWDGDNPPPLSTEAEVYQEFALYWLELAQSLGEQVIVGGLSTGGNLAAWLSLERPQEINKSVLFAPYIGGTNLLVNLFVEILPIYYEWLNKDNPGNFGYKGFRVPALRIFLDMGEEMLDRVGKQPIAPIFVIVAESDRTINHEDLQDLFQTTLQRQPKSWYFFFDKLFDIPHTMMTQSEGNQYQDLLITIAKAYIESDITWAELMEIGHQILQGKTFEVVVEKLNLTQRISLDLSVVLAVMDKKIIIDAH</sequence>
<name>A0A139XE72_9CYAN</name>
<dbReference type="InterPro" id="IPR000073">
    <property type="entry name" value="AB_hydrolase_1"/>
</dbReference>
<evidence type="ECO:0000313" key="3">
    <source>
        <dbReference type="Proteomes" id="UP000076925"/>
    </source>
</evidence>
<dbReference type="EMBL" id="ANNX02000016">
    <property type="protein sequence ID" value="KYC42902.1"/>
    <property type="molecule type" value="Genomic_DNA"/>
</dbReference>
<evidence type="ECO:0000259" key="1">
    <source>
        <dbReference type="Pfam" id="PF00561"/>
    </source>
</evidence>
<dbReference type="STRING" id="128403.WA1_12350"/>
<dbReference type="InterPro" id="IPR029058">
    <property type="entry name" value="AB_hydrolase_fold"/>
</dbReference>
<dbReference type="AlphaFoldDB" id="A0A139XE72"/>
<reference evidence="2 3" key="1">
    <citation type="journal article" date="2013" name="Genome Biol. Evol.">
        <title>Genomes of Stigonematalean cyanobacteria (subsection V) and the evolution of oxygenic photosynthesis from prokaryotes to plastids.</title>
        <authorList>
            <person name="Dagan T."/>
            <person name="Roettger M."/>
            <person name="Stucken K."/>
            <person name="Landan G."/>
            <person name="Koch R."/>
            <person name="Major P."/>
            <person name="Gould S.B."/>
            <person name="Goremykin V.V."/>
            <person name="Rippka R."/>
            <person name="Tandeau de Marsac N."/>
            <person name="Gugger M."/>
            <person name="Lockhart P.J."/>
            <person name="Allen J.F."/>
            <person name="Brune I."/>
            <person name="Maus I."/>
            <person name="Puhler A."/>
            <person name="Martin W.F."/>
        </authorList>
    </citation>
    <scope>NUCLEOTIDE SEQUENCE [LARGE SCALE GENOMIC DNA]</scope>
    <source>
        <strain evidence="2 3">PCC 7110</strain>
    </source>
</reference>
<dbReference type="OrthoDB" id="9786110at2"/>
<keyword evidence="3" id="KW-1185">Reference proteome</keyword>
<dbReference type="RefSeq" id="WP_017749502.1">
    <property type="nucleotide sequence ID" value="NZ_KQ976354.1"/>
</dbReference>
<dbReference type="SUPFAM" id="SSF53474">
    <property type="entry name" value="alpha/beta-Hydrolases"/>
    <property type="match status" value="1"/>
</dbReference>
<feature type="domain" description="AB hydrolase-1" evidence="1">
    <location>
        <begin position="45"/>
        <end position="173"/>
    </location>
</feature>
<dbReference type="Proteomes" id="UP000076925">
    <property type="component" value="Unassembled WGS sequence"/>
</dbReference>
<accession>A0A139XE72</accession>
<dbReference type="Gene3D" id="3.40.50.1820">
    <property type="entry name" value="alpha/beta hydrolase"/>
    <property type="match status" value="1"/>
</dbReference>
<comment type="caution">
    <text evidence="2">The sequence shown here is derived from an EMBL/GenBank/DDBJ whole genome shotgun (WGS) entry which is preliminary data.</text>
</comment>